<dbReference type="InterPro" id="IPR000644">
    <property type="entry name" value="CBS_dom"/>
</dbReference>
<feature type="transmembrane region" description="Helical" evidence="11">
    <location>
        <begin position="373"/>
        <end position="394"/>
    </location>
</feature>
<evidence type="ECO:0000256" key="11">
    <source>
        <dbReference type="SAM" id="Phobius"/>
    </source>
</evidence>
<dbReference type="SUPFAM" id="SSF81340">
    <property type="entry name" value="Clc chloride channel"/>
    <property type="match status" value="1"/>
</dbReference>
<evidence type="ECO:0000256" key="8">
    <source>
        <dbReference type="ARBA" id="ARBA00023214"/>
    </source>
</evidence>
<evidence type="ECO:0000256" key="6">
    <source>
        <dbReference type="ARBA" id="ARBA00023136"/>
    </source>
</evidence>
<name>A0ABM8EMV2_9BACT</name>
<gene>
    <name evidence="13" type="ORF">GURASL_27190</name>
</gene>
<keyword evidence="7" id="KW-0869">Chloride channel</keyword>
<dbReference type="EMBL" id="AP027151">
    <property type="protein sequence ID" value="BDV43796.1"/>
    <property type="molecule type" value="Genomic_DNA"/>
</dbReference>
<dbReference type="Pfam" id="PF00571">
    <property type="entry name" value="CBS"/>
    <property type="match status" value="2"/>
</dbReference>
<evidence type="ECO:0000256" key="3">
    <source>
        <dbReference type="ARBA" id="ARBA00022692"/>
    </source>
</evidence>
<dbReference type="RefSeq" id="WP_281999917.1">
    <property type="nucleotide sequence ID" value="NZ_AP027151.1"/>
</dbReference>
<evidence type="ECO:0000256" key="5">
    <source>
        <dbReference type="ARBA" id="ARBA00023065"/>
    </source>
</evidence>
<dbReference type="InterPro" id="IPR001807">
    <property type="entry name" value="ClC"/>
</dbReference>
<dbReference type="CDD" id="cd00400">
    <property type="entry name" value="Voltage_gated_ClC"/>
    <property type="match status" value="1"/>
</dbReference>
<dbReference type="PROSITE" id="PS51371">
    <property type="entry name" value="CBS"/>
    <property type="match status" value="2"/>
</dbReference>
<feature type="transmembrane region" description="Helical" evidence="11">
    <location>
        <begin position="268"/>
        <end position="289"/>
    </location>
</feature>
<evidence type="ECO:0000256" key="1">
    <source>
        <dbReference type="ARBA" id="ARBA00004141"/>
    </source>
</evidence>
<accession>A0ABM8EMV2</accession>
<comment type="subcellular location">
    <subcellularLocation>
        <location evidence="1">Membrane</location>
        <topology evidence="1">Multi-pass membrane protein</topology>
    </subcellularLocation>
</comment>
<dbReference type="Proteomes" id="UP001317705">
    <property type="component" value="Chromosome"/>
</dbReference>
<sequence length="618" mass="67389">MTPTPARNPDRRSKAAVLVRDLQLLRRFVSIRRIIFSLLSRLRISENTLMVILAVCIGLLAGLCNFAFRRCIEFFNWLIIGNGAAITGYDPTIWSWHRLWALAFPLLGALLMIPLFITFPEDMNFGFPRFLEAVNLRGGRLPLRLMFTRGVSSALTIGSGGSAGQEGPIAQIGGTAGSVIGHLLGMSEDRLKVLIGCGVSGGVAATFNAPLAGVFFAHEIVLLSSFDISSFTSIVISSGMATVVSRAMFGDMPAFDVPAYQLVSPVELFFYVLLGIVSGALATMFIDWYSRTRDSFKKLNLHPLLKPCLGGLLVGCIGVFLPQVQGNGYEFIERVVTNNTGWLLVTLLIFGKILATCVTLGSGLPGGTFAPSLFIGSVTGMSFGFLMNQLFPLYTSTPGAYAMVGMGTFLAAVTHAPMTGIFLLFEMTGSYQVIVPIMISCVIGTSIARHFRKDGIDTADLAARGIDLRAGREQNVLETIRVKNVMVRDPEVLPDNLLIREFLKRAHASRHSTFPLMNPGGELTGIVTTHDFLGVAFDRQLLETVQLSEVATNDVITVNSSDNLAEALRKIDYSTLEELPVVEVENPRKVIGILSRRDITAAYNKAMMKRSFRAKQFH</sequence>
<dbReference type="Gene3D" id="1.10.3080.10">
    <property type="entry name" value="Clc chloride channel"/>
    <property type="match status" value="1"/>
</dbReference>
<evidence type="ECO:0000313" key="14">
    <source>
        <dbReference type="Proteomes" id="UP001317705"/>
    </source>
</evidence>
<proteinExistence type="predicted"/>
<evidence type="ECO:0000259" key="12">
    <source>
        <dbReference type="PROSITE" id="PS51371"/>
    </source>
</evidence>
<feature type="transmembrane region" description="Helical" evidence="11">
    <location>
        <begin position="193"/>
        <end position="216"/>
    </location>
</feature>
<keyword evidence="5" id="KW-0406">Ion transport</keyword>
<dbReference type="PANTHER" id="PTHR43427:SF6">
    <property type="entry name" value="CHLORIDE CHANNEL PROTEIN CLC-E"/>
    <property type="match status" value="1"/>
</dbReference>
<feature type="transmembrane region" description="Helical" evidence="11">
    <location>
        <begin position="301"/>
        <end position="321"/>
    </location>
</feature>
<keyword evidence="4 11" id="KW-1133">Transmembrane helix</keyword>
<feature type="transmembrane region" description="Helical" evidence="11">
    <location>
        <begin position="341"/>
        <end position="361"/>
    </location>
</feature>
<feature type="transmembrane region" description="Helical" evidence="11">
    <location>
        <begin position="49"/>
        <end position="68"/>
    </location>
</feature>
<feature type="transmembrane region" description="Helical" evidence="11">
    <location>
        <begin position="400"/>
        <end position="425"/>
    </location>
</feature>
<feature type="transmembrane region" description="Helical" evidence="11">
    <location>
        <begin position="74"/>
        <end position="92"/>
    </location>
</feature>
<evidence type="ECO:0000256" key="10">
    <source>
        <dbReference type="PROSITE-ProRule" id="PRU00703"/>
    </source>
</evidence>
<keyword evidence="8" id="KW-0868">Chloride</keyword>
<reference evidence="13 14" key="1">
    <citation type="submission" date="2022-12" db="EMBL/GenBank/DDBJ databases">
        <title>Polyphasic characterization of Geotalea uranireducens NIT-SL11 newly isolated from a complex of sewage sludge and microbially reduced graphene oxide.</title>
        <authorList>
            <person name="Xie L."/>
            <person name="Yoshida N."/>
            <person name="Meng L."/>
        </authorList>
    </citation>
    <scope>NUCLEOTIDE SEQUENCE [LARGE SCALE GENOMIC DNA]</scope>
    <source>
        <strain evidence="13 14">NIT-SL11</strain>
    </source>
</reference>
<dbReference type="Pfam" id="PF00654">
    <property type="entry name" value="Voltage_CLC"/>
    <property type="match status" value="1"/>
</dbReference>
<dbReference type="PRINTS" id="PR00762">
    <property type="entry name" value="CLCHANNEL"/>
</dbReference>
<keyword evidence="2" id="KW-0813">Transport</keyword>
<dbReference type="SMART" id="SM00116">
    <property type="entry name" value="CBS"/>
    <property type="match status" value="2"/>
</dbReference>
<organism evidence="13 14">
    <name type="scientific">Geotalea uraniireducens</name>
    <dbReference type="NCBI Taxonomy" id="351604"/>
    <lineage>
        <taxon>Bacteria</taxon>
        <taxon>Pseudomonadati</taxon>
        <taxon>Thermodesulfobacteriota</taxon>
        <taxon>Desulfuromonadia</taxon>
        <taxon>Geobacterales</taxon>
        <taxon>Geobacteraceae</taxon>
        <taxon>Geotalea</taxon>
    </lineage>
</organism>
<keyword evidence="6 11" id="KW-0472">Membrane</keyword>
<keyword evidence="9" id="KW-0407">Ion channel</keyword>
<keyword evidence="3 11" id="KW-0812">Transmembrane</keyword>
<protein>
    <submittedName>
        <fullName evidence="13">Chloride channel protein</fullName>
    </submittedName>
</protein>
<evidence type="ECO:0000256" key="7">
    <source>
        <dbReference type="ARBA" id="ARBA00023173"/>
    </source>
</evidence>
<dbReference type="SUPFAM" id="SSF54631">
    <property type="entry name" value="CBS-domain pair"/>
    <property type="match status" value="1"/>
</dbReference>
<evidence type="ECO:0000256" key="4">
    <source>
        <dbReference type="ARBA" id="ARBA00022989"/>
    </source>
</evidence>
<evidence type="ECO:0000313" key="13">
    <source>
        <dbReference type="EMBL" id="BDV43796.1"/>
    </source>
</evidence>
<feature type="domain" description="CBS" evidence="12">
    <location>
        <begin position="551"/>
        <end position="610"/>
    </location>
</feature>
<feature type="transmembrane region" description="Helical" evidence="11">
    <location>
        <begin position="228"/>
        <end position="248"/>
    </location>
</feature>
<feature type="domain" description="CBS" evidence="12">
    <location>
        <begin position="486"/>
        <end position="544"/>
    </location>
</feature>
<dbReference type="PANTHER" id="PTHR43427">
    <property type="entry name" value="CHLORIDE CHANNEL PROTEIN CLC-E"/>
    <property type="match status" value="1"/>
</dbReference>
<evidence type="ECO:0000256" key="9">
    <source>
        <dbReference type="ARBA" id="ARBA00023303"/>
    </source>
</evidence>
<dbReference type="InterPro" id="IPR046342">
    <property type="entry name" value="CBS_dom_sf"/>
</dbReference>
<evidence type="ECO:0000256" key="2">
    <source>
        <dbReference type="ARBA" id="ARBA00022448"/>
    </source>
</evidence>
<keyword evidence="14" id="KW-1185">Reference proteome</keyword>
<feature type="transmembrane region" description="Helical" evidence="11">
    <location>
        <begin position="99"/>
        <end position="119"/>
    </location>
</feature>
<dbReference type="Gene3D" id="3.10.580.10">
    <property type="entry name" value="CBS-domain"/>
    <property type="match status" value="1"/>
</dbReference>
<dbReference type="InterPro" id="IPR050368">
    <property type="entry name" value="ClC-type_chloride_channel"/>
</dbReference>
<keyword evidence="10" id="KW-0129">CBS domain</keyword>
<dbReference type="InterPro" id="IPR014743">
    <property type="entry name" value="Cl-channel_core"/>
</dbReference>